<dbReference type="EMBL" id="JXXV01000006">
    <property type="protein sequence ID" value="KJY84827.1"/>
    <property type="molecule type" value="Genomic_DNA"/>
</dbReference>
<name>A0A0F4NNY6_9VIBR</name>
<feature type="region of interest" description="Disordered" evidence="2">
    <location>
        <begin position="24"/>
        <end position="64"/>
    </location>
</feature>
<keyword evidence="4" id="KW-1185">Reference proteome</keyword>
<feature type="coiled-coil region" evidence="1">
    <location>
        <begin position="65"/>
        <end position="110"/>
    </location>
</feature>
<dbReference type="AlphaFoldDB" id="A0A0F4NNY6"/>
<evidence type="ECO:0000313" key="4">
    <source>
        <dbReference type="Proteomes" id="UP000033673"/>
    </source>
</evidence>
<evidence type="ECO:0000256" key="1">
    <source>
        <dbReference type="SAM" id="Coils"/>
    </source>
</evidence>
<feature type="compositionally biased region" description="Acidic residues" evidence="2">
    <location>
        <begin position="35"/>
        <end position="51"/>
    </location>
</feature>
<dbReference type="STRING" id="579748.TW81_02205"/>
<feature type="compositionally biased region" description="Polar residues" evidence="2">
    <location>
        <begin position="215"/>
        <end position="229"/>
    </location>
</feature>
<keyword evidence="1" id="KW-0175">Coiled coil</keyword>
<dbReference type="PATRIC" id="fig|579748.3.peg.458"/>
<comment type="caution">
    <text evidence="3">The sequence shown here is derived from an EMBL/GenBank/DDBJ whole genome shotgun (WGS) entry which is preliminary data.</text>
</comment>
<gene>
    <name evidence="3" type="ORF">TW81_02205</name>
</gene>
<protein>
    <submittedName>
        <fullName evidence="3">Uncharacterized protein</fullName>
    </submittedName>
</protein>
<evidence type="ECO:0000313" key="3">
    <source>
        <dbReference type="EMBL" id="KJY84827.1"/>
    </source>
</evidence>
<proteinExistence type="predicted"/>
<organism evidence="3 4">
    <name type="scientific">Vibrio galatheae</name>
    <dbReference type="NCBI Taxonomy" id="579748"/>
    <lineage>
        <taxon>Bacteria</taxon>
        <taxon>Pseudomonadati</taxon>
        <taxon>Pseudomonadota</taxon>
        <taxon>Gammaproteobacteria</taxon>
        <taxon>Vibrionales</taxon>
        <taxon>Vibrionaceae</taxon>
        <taxon>Vibrio</taxon>
    </lineage>
</organism>
<accession>A0A0F4NNY6</accession>
<dbReference type="Proteomes" id="UP000033673">
    <property type="component" value="Unassembled WGS sequence"/>
</dbReference>
<reference evidence="3 4" key="1">
    <citation type="journal article" date="2015" name="BMC Genomics">
        <title>Genome mining reveals unlocked bioactive potential of marine Gram-negative bacteria.</title>
        <authorList>
            <person name="Machado H."/>
            <person name="Sonnenschein E.C."/>
            <person name="Melchiorsen J."/>
            <person name="Gram L."/>
        </authorList>
    </citation>
    <scope>NUCLEOTIDE SEQUENCE [LARGE SCALE GENOMIC DNA]</scope>
    <source>
        <strain evidence="3 4">S2757</strain>
    </source>
</reference>
<dbReference type="RefSeq" id="WP_045954094.1">
    <property type="nucleotide sequence ID" value="NZ_JXXV01000006.1"/>
</dbReference>
<sequence>MSDPVELPEAADDSAAFDEIAQSIDNGETIQNEPAEPEPTLEPEVNAELEGQEAPQEPAEPELTIDDYQKRVAELEQRIRSDEGRVAAYQRKAEQQQQQMFQELQKQMEQDWGAFQKAQPELAKLFDQRLSLMAGQQQQQILQQRAQMQAQAEQQQFEGAQNDLMKEHSDALEVKDSQEFQQWLSQQPQDYQQLALSSRDPAMASRILTEFKSSTAAQRISQERQQALTANVAPPTAAQPEQTVVDDFDAIAAEIDSEIRKSY</sequence>
<feature type="region of interest" description="Disordered" evidence="2">
    <location>
        <begin position="215"/>
        <end position="240"/>
    </location>
</feature>
<evidence type="ECO:0000256" key="2">
    <source>
        <dbReference type="SAM" id="MobiDB-lite"/>
    </source>
</evidence>